<accession>A0A6A3C8R7</accession>
<keyword evidence="3" id="KW-0812">Transmembrane</keyword>
<dbReference type="InterPro" id="IPR011009">
    <property type="entry name" value="Kinase-like_dom_sf"/>
</dbReference>
<dbReference type="GO" id="GO:0045087">
    <property type="term" value="P:innate immune response"/>
    <property type="evidence" value="ECO:0007669"/>
    <property type="project" value="InterPro"/>
</dbReference>
<evidence type="ECO:0000256" key="1">
    <source>
        <dbReference type="ARBA" id="ARBA00004162"/>
    </source>
</evidence>
<dbReference type="Proteomes" id="UP000436088">
    <property type="component" value="Unassembled WGS sequence"/>
</dbReference>
<proteinExistence type="predicted"/>
<comment type="caution">
    <text evidence="9">The sequence shown here is derived from an EMBL/GenBank/DDBJ whole genome shotgun (WGS) entry which is preliminary data.</text>
</comment>
<keyword evidence="10" id="KW-1185">Reference proteome</keyword>
<evidence type="ECO:0000256" key="8">
    <source>
        <dbReference type="SAM" id="MobiDB-lite"/>
    </source>
</evidence>
<dbReference type="GO" id="GO:0019199">
    <property type="term" value="F:transmembrane receptor protein kinase activity"/>
    <property type="evidence" value="ECO:0007669"/>
    <property type="project" value="InterPro"/>
</dbReference>
<evidence type="ECO:0000256" key="6">
    <source>
        <dbReference type="ARBA" id="ARBA00023136"/>
    </source>
</evidence>
<dbReference type="GO" id="GO:0005886">
    <property type="term" value="C:plasma membrane"/>
    <property type="evidence" value="ECO:0007669"/>
    <property type="project" value="UniProtKB-SubCell"/>
</dbReference>
<evidence type="ECO:0000256" key="7">
    <source>
        <dbReference type="ARBA" id="ARBA00023157"/>
    </source>
</evidence>
<organism evidence="9 10">
    <name type="scientific">Hibiscus syriacus</name>
    <name type="common">Rose of Sharon</name>
    <dbReference type="NCBI Taxonomy" id="106335"/>
    <lineage>
        <taxon>Eukaryota</taxon>
        <taxon>Viridiplantae</taxon>
        <taxon>Streptophyta</taxon>
        <taxon>Embryophyta</taxon>
        <taxon>Tracheophyta</taxon>
        <taxon>Spermatophyta</taxon>
        <taxon>Magnoliopsida</taxon>
        <taxon>eudicotyledons</taxon>
        <taxon>Gunneridae</taxon>
        <taxon>Pentapetalae</taxon>
        <taxon>rosids</taxon>
        <taxon>malvids</taxon>
        <taxon>Malvales</taxon>
        <taxon>Malvaceae</taxon>
        <taxon>Malvoideae</taxon>
        <taxon>Hibiscus</taxon>
    </lineage>
</organism>
<keyword evidence="6" id="KW-0472">Membrane</keyword>
<dbReference type="PANTHER" id="PTHR46204">
    <property type="entry name" value="CHITIN ELICITOR RECEPTOR KINASE 1-RELATED"/>
    <property type="match status" value="1"/>
</dbReference>
<evidence type="ECO:0000256" key="2">
    <source>
        <dbReference type="ARBA" id="ARBA00022475"/>
    </source>
</evidence>
<dbReference type="AlphaFoldDB" id="A0A6A3C8R7"/>
<dbReference type="SUPFAM" id="SSF56112">
    <property type="entry name" value="Protein kinase-like (PK-like)"/>
    <property type="match status" value="1"/>
</dbReference>
<keyword evidence="4" id="KW-0732">Signal</keyword>
<keyword evidence="7" id="KW-1015">Disulfide bond</keyword>
<reference evidence="9" key="1">
    <citation type="submission" date="2019-09" db="EMBL/GenBank/DDBJ databases">
        <title>Draft genome information of white flower Hibiscus syriacus.</title>
        <authorList>
            <person name="Kim Y.-M."/>
        </authorList>
    </citation>
    <scope>NUCLEOTIDE SEQUENCE [LARGE SCALE GENOMIC DNA]</scope>
    <source>
        <strain evidence="9">YM2019G1</strain>
    </source>
</reference>
<evidence type="ECO:0000256" key="4">
    <source>
        <dbReference type="ARBA" id="ARBA00022729"/>
    </source>
</evidence>
<evidence type="ECO:0000256" key="5">
    <source>
        <dbReference type="ARBA" id="ARBA00022989"/>
    </source>
</evidence>
<dbReference type="InterPro" id="IPR044812">
    <property type="entry name" value="CERK1/LYK3-like"/>
</dbReference>
<sequence>MSVEDPKPVSKSTRSGREFSLQTQFLYTENMGDVTTFESEIPMIYSLEEIEEAIDNFDERKKIGSGGYGYVYHGILGSKENGSLNDHVHDPLLKGLQPLSWRARTQQKREKEGRNNKAKGRPMF</sequence>
<comment type="subcellular location">
    <subcellularLocation>
        <location evidence="1">Cell membrane</location>
        <topology evidence="1">Single-pass membrane protein</topology>
    </subcellularLocation>
</comment>
<keyword evidence="2" id="KW-1003">Cell membrane</keyword>
<evidence type="ECO:0000313" key="10">
    <source>
        <dbReference type="Proteomes" id="UP000436088"/>
    </source>
</evidence>
<gene>
    <name evidence="9" type="ORF">F3Y22_tig00008653pilonHSYRG00015</name>
</gene>
<keyword evidence="5" id="KW-1133">Transmembrane helix</keyword>
<dbReference type="Gene3D" id="3.30.200.20">
    <property type="entry name" value="Phosphorylase Kinase, domain 1"/>
    <property type="match status" value="1"/>
</dbReference>
<dbReference type="PANTHER" id="PTHR46204:SF8">
    <property type="entry name" value="PROTEIN KINASE DOMAIN-CONTAINING PROTEIN"/>
    <property type="match status" value="1"/>
</dbReference>
<name>A0A6A3C8R7_HIBSY</name>
<evidence type="ECO:0000313" key="9">
    <source>
        <dbReference type="EMBL" id="KAE8725543.1"/>
    </source>
</evidence>
<dbReference type="EMBL" id="VEPZ02000418">
    <property type="protein sequence ID" value="KAE8725543.1"/>
    <property type="molecule type" value="Genomic_DNA"/>
</dbReference>
<feature type="region of interest" description="Disordered" evidence="8">
    <location>
        <begin position="100"/>
        <end position="124"/>
    </location>
</feature>
<protein>
    <submittedName>
        <fullName evidence="9">Uncharacterized protein</fullName>
    </submittedName>
</protein>
<evidence type="ECO:0000256" key="3">
    <source>
        <dbReference type="ARBA" id="ARBA00022692"/>
    </source>
</evidence>